<dbReference type="EMBL" id="AAZO01004151">
    <property type="status" value="NOT_ANNOTATED_CDS"/>
    <property type="molecule type" value="Genomic_DNA"/>
</dbReference>
<feature type="region of interest" description="Disordered" evidence="7">
    <location>
        <begin position="246"/>
        <end position="292"/>
    </location>
</feature>
<keyword evidence="10" id="KW-1185">Reference proteome</keyword>
<evidence type="ECO:0000256" key="7">
    <source>
        <dbReference type="SAM" id="MobiDB-lite"/>
    </source>
</evidence>
<organism>
    <name type="scientific">Pediculus humanus subsp. corporis</name>
    <name type="common">Body louse</name>
    <dbReference type="NCBI Taxonomy" id="121224"/>
    <lineage>
        <taxon>Eukaryota</taxon>
        <taxon>Metazoa</taxon>
        <taxon>Ecdysozoa</taxon>
        <taxon>Arthropoda</taxon>
        <taxon>Hexapoda</taxon>
        <taxon>Insecta</taxon>
        <taxon>Pterygota</taxon>
        <taxon>Neoptera</taxon>
        <taxon>Paraneoptera</taxon>
        <taxon>Psocodea</taxon>
        <taxon>Troctomorpha</taxon>
        <taxon>Phthiraptera</taxon>
        <taxon>Anoplura</taxon>
        <taxon>Pediculidae</taxon>
        <taxon>Pediculus</taxon>
    </lineage>
</organism>
<dbReference type="OMA" id="PHGLFEV"/>
<comment type="subcellular location">
    <subcellularLocation>
        <location evidence="1">Nucleus</location>
    </subcellularLocation>
</comment>
<reference evidence="9" key="3">
    <citation type="submission" date="2020-05" db="UniProtKB">
        <authorList>
            <consortium name="EnsemblMetazoa"/>
        </authorList>
    </citation>
    <scope>IDENTIFICATION</scope>
    <source>
        <strain evidence="9">USDA</strain>
    </source>
</reference>
<dbReference type="OrthoDB" id="10254665at2759"/>
<dbReference type="AlphaFoldDB" id="E0VPC2"/>
<dbReference type="PANTHER" id="PTHR12945">
    <property type="entry name" value="TRANSLATION INITIATION FACTOR EIF3-RELATED"/>
    <property type="match status" value="1"/>
</dbReference>
<dbReference type="CTD" id="8232066"/>
<evidence type="ECO:0000256" key="1">
    <source>
        <dbReference type="ARBA" id="ARBA00004123"/>
    </source>
</evidence>
<dbReference type="GO" id="GO:0031515">
    <property type="term" value="C:tRNA (m1A) methyltransferase complex"/>
    <property type="evidence" value="ECO:0007669"/>
    <property type="project" value="InterPro"/>
</dbReference>
<dbReference type="EnsemblMetazoa" id="PHUM356880-RA">
    <property type="protein sequence ID" value="PHUM356880-PA"/>
    <property type="gene ID" value="PHUM356880"/>
</dbReference>
<feature type="compositionally biased region" description="Polar residues" evidence="7">
    <location>
        <begin position="258"/>
        <end position="267"/>
    </location>
</feature>
<evidence type="ECO:0000256" key="6">
    <source>
        <dbReference type="ARBA" id="ARBA00032319"/>
    </source>
</evidence>
<evidence type="ECO:0000313" key="8">
    <source>
        <dbReference type="EMBL" id="EEB15228.1"/>
    </source>
</evidence>
<reference evidence="8" key="1">
    <citation type="submission" date="2007-04" db="EMBL/GenBank/DDBJ databases">
        <title>Annotation of Pediculus humanus corporis strain USDA.</title>
        <authorList>
            <person name="Kirkness E."/>
            <person name="Hannick L."/>
            <person name="Hass B."/>
            <person name="Bruggner R."/>
            <person name="Lawson D."/>
            <person name="Bidwell S."/>
            <person name="Joardar V."/>
            <person name="Caler E."/>
            <person name="Walenz B."/>
            <person name="Inman J."/>
            <person name="Schobel S."/>
            <person name="Galinsky K."/>
            <person name="Amedeo P."/>
            <person name="Strausberg R."/>
        </authorList>
    </citation>
    <scope>NUCLEOTIDE SEQUENCE</scope>
    <source>
        <strain evidence="8">USDA</strain>
    </source>
</reference>
<keyword evidence="4" id="KW-0819">tRNA processing</keyword>
<dbReference type="FunCoup" id="E0VPC2">
    <property type="interactions" value="1153"/>
</dbReference>
<gene>
    <name evidence="9" type="primary">8232066</name>
    <name evidence="8" type="ORF">Phum_PHUM356880</name>
</gene>
<evidence type="ECO:0000256" key="4">
    <source>
        <dbReference type="ARBA" id="ARBA00022694"/>
    </source>
</evidence>
<dbReference type="EMBL" id="DS235363">
    <property type="protein sequence ID" value="EEB15228.1"/>
    <property type="molecule type" value="Genomic_DNA"/>
</dbReference>
<dbReference type="InParanoid" id="E0VPC2"/>
<evidence type="ECO:0000256" key="2">
    <source>
        <dbReference type="ARBA" id="ARBA00008320"/>
    </source>
</evidence>
<protein>
    <recommendedName>
        <fullName evidence="3">tRNA (adenine(58)-N(1))-methyltransferase non-catalytic subunit TRM6</fullName>
    </recommendedName>
    <alternativeName>
        <fullName evidence="6">tRNA(m1A58)-methyltransferase subunit TRM6</fullName>
    </alternativeName>
</protein>
<dbReference type="HOGENOM" id="CLU_010916_0_3_1"/>
<keyword evidence="5" id="KW-0539">Nucleus</keyword>
<comment type="similarity">
    <text evidence="2">Belongs to the TRM6/GCD10 family.</text>
</comment>
<dbReference type="InterPro" id="IPR017423">
    <property type="entry name" value="TRM6"/>
</dbReference>
<dbReference type="eggNOG" id="KOG1416">
    <property type="taxonomic scope" value="Eukaryota"/>
</dbReference>
<dbReference type="PANTHER" id="PTHR12945:SF0">
    <property type="entry name" value="TRNA (ADENINE(58)-N(1))-METHYLTRANSFERASE NON-CATALYTIC SUBUNIT TRM6"/>
    <property type="match status" value="1"/>
</dbReference>
<evidence type="ECO:0000256" key="3">
    <source>
        <dbReference type="ARBA" id="ARBA00021704"/>
    </source>
</evidence>
<evidence type="ECO:0000313" key="10">
    <source>
        <dbReference type="Proteomes" id="UP000009046"/>
    </source>
</evidence>
<name>E0VPC2_PEDHC</name>
<dbReference type="GO" id="GO:0005634">
    <property type="term" value="C:nucleus"/>
    <property type="evidence" value="ECO:0007669"/>
    <property type="project" value="UniProtKB-SubCell"/>
</dbReference>
<feature type="compositionally biased region" description="Basic and acidic residues" evidence="7">
    <location>
        <begin position="268"/>
        <end position="284"/>
    </location>
</feature>
<dbReference type="Proteomes" id="UP000009046">
    <property type="component" value="Unassembled WGS sequence"/>
</dbReference>
<evidence type="ECO:0000256" key="5">
    <source>
        <dbReference type="ARBA" id="ARBA00023242"/>
    </source>
</evidence>
<dbReference type="STRING" id="121224.E0VPC2"/>
<dbReference type="RefSeq" id="XP_002427966.1">
    <property type="nucleotide sequence ID" value="XM_002427921.1"/>
</dbReference>
<dbReference type="Pfam" id="PF04189">
    <property type="entry name" value="Gcd10p"/>
    <property type="match status" value="1"/>
</dbReference>
<sequence length="399" mass="45402">MGVDVVKKGDYVIIQKQNYTKIHRIKKDTVTIGKDEVDISSIVGEPFWTTYKLEPKANSKRCYVLKKSKHTISISDEIIKDVTSGVDNRGIIDDGSSQKLSTQEIISLRENGMSAQNIVSHLIENSKTFFNKTEYSQEKYLKKKEKKYFEYITIRKPSFRLISEVLLRQPVKVLGLRMDTLAQISSTVGITSGASLIDRLGTDGTIINFYSGPLDQPSQAVLALNLPKEQLDRLISVNIQTFFTNDNDDQDNSNLNSEPENTNNLSRESNEILGKRKNEGETRVGGKMRKKNEDTEKALKILNEKKGDALIIVGKEHPTNIFMKLIKFLEISRPFVVYSPLREPLQDLYCDLKQRNDIISLRLTESWLRDYQILPERTHPDIRISGSGGYLLSGFYVNS</sequence>
<dbReference type="GeneID" id="8232066"/>
<dbReference type="VEuPathDB" id="VectorBase:PHUM356880"/>
<dbReference type="GO" id="GO:0030488">
    <property type="term" value="P:tRNA methylation"/>
    <property type="evidence" value="ECO:0007669"/>
    <property type="project" value="InterPro"/>
</dbReference>
<reference evidence="8" key="2">
    <citation type="submission" date="2007-04" db="EMBL/GenBank/DDBJ databases">
        <title>The genome of the human body louse.</title>
        <authorList>
            <consortium name="The Human Body Louse Genome Consortium"/>
            <person name="Kirkness E."/>
            <person name="Walenz B."/>
            <person name="Hass B."/>
            <person name="Bruggner R."/>
            <person name="Strausberg R."/>
        </authorList>
    </citation>
    <scope>NUCLEOTIDE SEQUENCE</scope>
    <source>
        <strain evidence="8">USDA</strain>
    </source>
</reference>
<evidence type="ECO:0000313" key="9">
    <source>
        <dbReference type="EnsemblMetazoa" id="PHUM356880-PA"/>
    </source>
</evidence>
<proteinExistence type="inferred from homology"/>
<accession>E0VPC2</accession>
<dbReference type="KEGG" id="phu:Phum_PHUM356880"/>